<evidence type="ECO:0000256" key="3">
    <source>
        <dbReference type="ARBA" id="ARBA00022840"/>
    </source>
</evidence>
<dbReference type="Gene3D" id="3.40.50.300">
    <property type="entry name" value="P-loop containing nucleotide triphosphate hydrolases"/>
    <property type="match status" value="1"/>
</dbReference>
<keyword evidence="3" id="KW-0067">ATP-binding</keyword>
<dbReference type="Proteomes" id="UP001551695">
    <property type="component" value="Unassembled WGS sequence"/>
</dbReference>
<evidence type="ECO:0000256" key="2">
    <source>
        <dbReference type="ARBA" id="ARBA00022741"/>
    </source>
</evidence>
<evidence type="ECO:0000259" key="4">
    <source>
        <dbReference type="Pfam" id="PF08352"/>
    </source>
</evidence>
<feature type="domain" description="Oligopeptide/dipeptide ABC transporter C-terminal" evidence="4">
    <location>
        <begin position="7"/>
        <end position="34"/>
    </location>
</feature>
<sequence length="44" mass="4617">MERGRIVESGPTEQIYTAPAHPYTRALLAAVPGTSIASHEGALP</sequence>
<dbReference type="InterPro" id="IPR027417">
    <property type="entry name" value="P-loop_NTPase"/>
</dbReference>
<evidence type="ECO:0000313" key="5">
    <source>
        <dbReference type="EMBL" id="MEV0707977.1"/>
    </source>
</evidence>
<keyword evidence="1" id="KW-0813">Transport</keyword>
<dbReference type="EMBL" id="JBFAKC010000004">
    <property type="protein sequence ID" value="MEV0707977.1"/>
    <property type="molecule type" value="Genomic_DNA"/>
</dbReference>
<keyword evidence="2" id="KW-0547">Nucleotide-binding</keyword>
<accession>A0ABV3FRB8</accession>
<organism evidence="5 6">
    <name type="scientific">Nocardia aurea</name>
    <dbReference type="NCBI Taxonomy" id="2144174"/>
    <lineage>
        <taxon>Bacteria</taxon>
        <taxon>Bacillati</taxon>
        <taxon>Actinomycetota</taxon>
        <taxon>Actinomycetes</taxon>
        <taxon>Mycobacteriales</taxon>
        <taxon>Nocardiaceae</taxon>
        <taxon>Nocardia</taxon>
    </lineage>
</organism>
<proteinExistence type="predicted"/>
<dbReference type="Pfam" id="PF08352">
    <property type="entry name" value="oligo_HPY"/>
    <property type="match status" value="1"/>
</dbReference>
<name>A0ABV3FRB8_9NOCA</name>
<gene>
    <name evidence="5" type="ORF">AB0I48_10465</name>
</gene>
<evidence type="ECO:0000256" key="1">
    <source>
        <dbReference type="ARBA" id="ARBA00022448"/>
    </source>
</evidence>
<evidence type="ECO:0000313" key="6">
    <source>
        <dbReference type="Proteomes" id="UP001551695"/>
    </source>
</evidence>
<comment type="caution">
    <text evidence="5">The sequence shown here is derived from an EMBL/GenBank/DDBJ whole genome shotgun (WGS) entry which is preliminary data.</text>
</comment>
<dbReference type="RefSeq" id="WP_357782908.1">
    <property type="nucleotide sequence ID" value="NZ_JBFAKC010000004.1"/>
</dbReference>
<keyword evidence="6" id="KW-1185">Reference proteome</keyword>
<protein>
    <recommendedName>
        <fullName evidence="4">Oligopeptide/dipeptide ABC transporter C-terminal domain-containing protein</fullName>
    </recommendedName>
</protein>
<reference evidence="5 6" key="1">
    <citation type="submission" date="2024-06" db="EMBL/GenBank/DDBJ databases">
        <title>The Natural Products Discovery Center: Release of the First 8490 Sequenced Strains for Exploring Actinobacteria Biosynthetic Diversity.</title>
        <authorList>
            <person name="Kalkreuter E."/>
            <person name="Kautsar S.A."/>
            <person name="Yang D."/>
            <person name="Bader C.D."/>
            <person name="Teijaro C.N."/>
            <person name="Fluegel L."/>
            <person name="Davis C.M."/>
            <person name="Simpson J.R."/>
            <person name="Lauterbach L."/>
            <person name="Steele A.D."/>
            <person name="Gui C."/>
            <person name="Meng S."/>
            <person name="Li G."/>
            <person name="Viehrig K."/>
            <person name="Ye F."/>
            <person name="Su P."/>
            <person name="Kiefer A.F."/>
            <person name="Nichols A."/>
            <person name="Cepeda A.J."/>
            <person name="Yan W."/>
            <person name="Fan B."/>
            <person name="Jiang Y."/>
            <person name="Adhikari A."/>
            <person name="Zheng C.-J."/>
            <person name="Schuster L."/>
            <person name="Cowan T.M."/>
            <person name="Smanski M.J."/>
            <person name="Chevrette M.G."/>
            <person name="De Carvalho L.P.S."/>
            <person name="Shen B."/>
        </authorList>
    </citation>
    <scope>NUCLEOTIDE SEQUENCE [LARGE SCALE GENOMIC DNA]</scope>
    <source>
        <strain evidence="5 6">NPDC050403</strain>
    </source>
</reference>
<dbReference type="InterPro" id="IPR013563">
    <property type="entry name" value="Oligopep_ABC_C"/>
</dbReference>